<dbReference type="UniPathway" id="UPA00114"/>
<dbReference type="InterPro" id="IPR013320">
    <property type="entry name" value="ConA-like_dom_sf"/>
</dbReference>
<evidence type="ECO:0000256" key="12">
    <source>
        <dbReference type="SAM" id="MobiDB-lite"/>
    </source>
</evidence>
<feature type="active site" description="Proton donor" evidence="10">
    <location>
        <position position="288"/>
    </location>
</feature>
<evidence type="ECO:0000256" key="6">
    <source>
        <dbReference type="ARBA" id="ARBA00022801"/>
    </source>
</evidence>
<dbReference type="InterPro" id="IPR001137">
    <property type="entry name" value="Glyco_hydro_11"/>
</dbReference>
<dbReference type="InterPro" id="IPR018208">
    <property type="entry name" value="GH11_AS_1"/>
</dbReference>
<keyword evidence="7 10" id="KW-0119">Carbohydrate metabolism</keyword>
<keyword evidence="9 10" id="KW-0624">Polysaccharide degradation</keyword>
<keyword evidence="15" id="KW-1185">Reference proteome</keyword>
<evidence type="ECO:0000256" key="4">
    <source>
        <dbReference type="ARBA" id="ARBA00012590"/>
    </source>
</evidence>
<proteinExistence type="inferred from homology"/>
<keyword evidence="6 10" id="KW-0378">Hydrolase</keyword>
<organism evidence="14 15">
    <name type="scientific">Pseudocercospora musae</name>
    <dbReference type="NCBI Taxonomy" id="113226"/>
    <lineage>
        <taxon>Eukaryota</taxon>
        <taxon>Fungi</taxon>
        <taxon>Dikarya</taxon>
        <taxon>Ascomycota</taxon>
        <taxon>Pezizomycotina</taxon>
        <taxon>Dothideomycetes</taxon>
        <taxon>Dothideomycetidae</taxon>
        <taxon>Mycosphaerellales</taxon>
        <taxon>Mycosphaerellaceae</taxon>
        <taxon>Pseudocercospora</taxon>
    </lineage>
</organism>
<dbReference type="SUPFAM" id="SSF49899">
    <property type="entry name" value="Concanavalin A-like lectins/glucanases"/>
    <property type="match status" value="1"/>
</dbReference>
<dbReference type="PRINTS" id="PR00911">
    <property type="entry name" value="GLHYDRLASE11"/>
</dbReference>
<evidence type="ECO:0000256" key="11">
    <source>
        <dbReference type="RuleBase" id="RU362015"/>
    </source>
</evidence>
<dbReference type="InterPro" id="IPR013319">
    <property type="entry name" value="GH11/12"/>
</dbReference>
<evidence type="ECO:0000256" key="2">
    <source>
        <dbReference type="ARBA" id="ARBA00004851"/>
    </source>
</evidence>
<reference evidence="14 15" key="1">
    <citation type="submission" date="2015-07" db="EMBL/GenBank/DDBJ databases">
        <title>Comparative genomics of the Sigatoka disease complex on banana suggests a link between parallel evolutionary changes in Pseudocercospora fijiensis and Pseudocercospora eumusae and increased virulence on the banana host.</title>
        <authorList>
            <person name="Chang T.-C."/>
            <person name="Salvucci A."/>
            <person name="Crous P.W."/>
            <person name="Stergiopoulos I."/>
        </authorList>
    </citation>
    <scope>NUCLEOTIDE SEQUENCE [LARGE SCALE GENOMIC DNA]</scope>
    <source>
        <strain evidence="14 15">CBS 116634</strain>
    </source>
</reference>
<dbReference type="Pfam" id="PF00457">
    <property type="entry name" value="Glyco_hydro_11"/>
    <property type="match status" value="1"/>
</dbReference>
<feature type="domain" description="GH11" evidence="13">
    <location>
        <begin position="113"/>
        <end position="301"/>
    </location>
</feature>
<dbReference type="InterPro" id="IPR033119">
    <property type="entry name" value="GH11_AS_2"/>
</dbReference>
<evidence type="ECO:0000259" key="13">
    <source>
        <dbReference type="PROSITE" id="PS51761"/>
    </source>
</evidence>
<dbReference type="PROSITE" id="PS00777">
    <property type="entry name" value="GH11_2"/>
    <property type="match status" value="1"/>
</dbReference>
<keyword evidence="8 10" id="KW-0326">Glycosidase</keyword>
<dbReference type="EC" id="3.2.1.8" evidence="4 10"/>
<sequence>MINAVLQDELEHNDIKMQTTPAASAGARRRPSDNMSWKQMEAVTSVTLRNSQDLAGAKSAADEPFAGLKLQRFSLHVDFPLACIVTGLAVEAGSTENLATALAYPNAMSKRQSLTSSSTGTSGGYHYSFWTDGSDVTYTNGDAGEYSVTWSGGSSNFVGGKGWQTGSARDISYSSDYNPDGNSYLTAYGWTRSPLVEYYVVESYGTYNPGSGGTKVGSFNSDDGTYDIYTATRTNAPSIDGTQTFTQYWSVRTSKRTSGTVTMANHFDAWAGLGLDLGTHDYQIFAVEGYQSSGSATVTVS</sequence>
<accession>A0A139IQ27</accession>
<dbReference type="PANTHER" id="PTHR46828:SF2">
    <property type="entry name" value="ENDO-1,4-BETA-XYLANASE A-RELATED"/>
    <property type="match status" value="1"/>
</dbReference>
<evidence type="ECO:0000256" key="10">
    <source>
        <dbReference type="PROSITE-ProRule" id="PRU01097"/>
    </source>
</evidence>
<dbReference type="OrthoDB" id="2115822at2759"/>
<evidence type="ECO:0000256" key="9">
    <source>
        <dbReference type="ARBA" id="ARBA00023326"/>
    </source>
</evidence>
<dbReference type="STRING" id="113226.A0A139IQ27"/>
<gene>
    <name evidence="14" type="ORF">AC579_8050</name>
</gene>
<evidence type="ECO:0000256" key="1">
    <source>
        <dbReference type="ARBA" id="ARBA00000681"/>
    </source>
</evidence>
<comment type="similarity">
    <text evidence="3 10 11">Belongs to the glycosyl hydrolase 11 (cellulase G) family.</text>
</comment>
<dbReference type="FunFam" id="2.60.120.180:FF:000001">
    <property type="entry name" value="Endo-1,4-beta-xylanase"/>
    <property type="match status" value="1"/>
</dbReference>
<keyword evidence="5 10" id="KW-0858">Xylan degradation</keyword>
<dbReference type="PANTHER" id="PTHR46828">
    <property type="entry name" value="ENDO-1,4-BETA-XYLANASE A-RELATED"/>
    <property type="match status" value="1"/>
</dbReference>
<evidence type="ECO:0000313" key="14">
    <source>
        <dbReference type="EMBL" id="KXT16656.1"/>
    </source>
</evidence>
<evidence type="ECO:0000256" key="8">
    <source>
        <dbReference type="ARBA" id="ARBA00023295"/>
    </source>
</evidence>
<protein>
    <recommendedName>
        <fullName evidence="4 10">Endo-1,4-beta-xylanase</fullName>
        <ecNumber evidence="4 10">3.2.1.8</ecNumber>
    </recommendedName>
</protein>
<evidence type="ECO:0000256" key="5">
    <source>
        <dbReference type="ARBA" id="ARBA00022651"/>
    </source>
</evidence>
<dbReference type="InterPro" id="IPR033123">
    <property type="entry name" value="GH11_dom"/>
</dbReference>
<dbReference type="EMBL" id="LFZO01000032">
    <property type="protein sequence ID" value="KXT16656.1"/>
    <property type="molecule type" value="Genomic_DNA"/>
</dbReference>
<dbReference type="GO" id="GO:0031176">
    <property type="term" value="F:endo-1,4-beta-xylanase activity"/>
    <property type="evidence" value="ECO:0007669"/>
    <property type="project" value="UniProtKB-UniRule"/>
</dbReference>
<dbReference type="Proteomes" id="UP000073492">
    <property type="component" value="Unassembled WGS sequence"/>
</dbReference>
<dbReference type="Gene3D" id="2.60.120.180">
    <property type="match status" value="1"/>
</dbReference>
<comment type="pathway">
    <text evidence="2 10 11">Glycan degradation; xylan degradation.</text>
</comment>
<comment type="caution">
    <text evidence="14">The sequence shown here is derived from an EMBL/GenBank/DDBJ whole genome shotgun (WGS) entry which is preliminary data.</text>
</comment>
<evidence type="ECO:0000256" key="7">
    <source>
        <dbReference type="ARBA" id="ARBA00023277"/>
    </source>
</evidence>
<dbReference type="PROSITE" id="PS51761">
    <property type="entry name" value="GH11_3"/>
    <property type="match status" value="1"/>
</dbReference>
<comment type="catalytic activity">
    <reaction evidence="1 10 11">
        <text>Endohydrolysis of (1-&gt;4)-beta-D-xylosidic linkages in xylans.</text>
        <dbReference type="EC" id="3.2.1.8"/>
    </reaction>
</comment>
<dbReference type="AlphaFoldDB" id="A0A139IQ27"/>
<feature type="region of interest" description="Disordered" evidence="12">
    <location>
        <begin position="13"/>
        <end position="35"/>
    </location>
</feature>
<name>A0A139IQ27_9PEZI</name>
<feature type="active site" description="Nucleophile" evidence="10">
    <location>
        <position position="197"/>
    </location>
</feature>
<dbReference type="GO" id="GO:0045493">
    <property type="term" value="P:xylan catabolic process"/>
    <property type="evidence" value="ECO:0007669"/>
    <property type="project" value="UniProtKB-UniRule"/>
</dbReference>
<dbReference type="PROSITE" id="PS00776">
    <property type="entry name" value="GH11_1"/>
    <property type="match status" value="1"/>
</dbReference>
<evidence type="ECO:0000256" key="3">
    <source>
        <dbReference type="ARBA" id="ARBA00007792"/>
    </source>
</evidence>
<evidence type="ECO:0000313" key="15">
    <source>
        <dbReference type="Proteomes" id="UP000073492"/>
    </source>
</evidence>